<evidence type="ECO:0000313" key="4">
    <source>
        <dbReference type="Proteomes" id="UP000762676"/>
    </source>
</evidence>
<protein>
    <recommendedName>
        <fullName evidence="2">Centrosome and spindle pole-associated protein 1 C-terminal domain-containing protein</fullName>
    </recommendedName>
</protein>
<organism evidence="3 4">
    <name type="scientific">Elysia marginata</name>
    <dbReference type="NCBI Taxonomy" id="1093978"/>
    <lineage>
        <taxon>Eukaryota</taxon>
        <taxon>Metazoa</taxon>
        <taxon>Spiralia</taxon>
        <taxon>Lophotrochozoa</taxon>
        <taxon>Mollusca</taxon>
        <taxon>Gastropoda</taxon>
        <taxon>Heterobranchia</taxon>
        <taxon>Euthyneura</taxon>
        <taxon>Panpulmonata</taxon>
        <taxon>Sacoglossa</taxon>
        <taxon>Placobranchoidea</taxon>
        <taxon>Plakobranchidae</taxon>
        <taxon>Elysia</taxon>
    </lineage>
</organism>
<gene>
    <name evidence="3" type="ORF">ElyMa_005118900</name>
</gene>
<dbReference type="EMBL" id="BMAT01010226">
    <property type="protein sequence ID" value="GFS22823.1"/>
    <property type="molecule type" value="Genomic_DNA"/>
</dbReference>
<accession>A0AAV4JM95</accession>
<name>A0AAV4JM95_9GAST</name>
<feature type="region of interest" description="Disordered" evidence="1">
    <location>
        <begin position="25"/>
        <end position="49"/>
    </location>
</feature>
<reference evidence="3 4" key="1">
    <citation type="journal article" date="2021" name="Elife">
        <title>Chloroplast acquisition without the gene transfer in kleptoplastic sea slugs, Plakobranchus ocellatus.</title>
        <authorList>
            <person name="Maeda T."/>
            <person name="Takahashi S."/>
            <person name="Yoshida T."/>
            <person name="Shimamura S."/>
            <person name="Takaki Y."/>
            <person name="Nagai Y."/>
            <person name="Toyoda A."/>
            <person name="Suzuki Y."/>
            <person name="Arimoto A."/>
            <person name="Ishii H."/>
            <person name="Satoh N."/>
            <person name="Nishiyama T."/>
            <person name="Hasebe M."/>
            <person name="Maruyama T."/>
            <person name="Minagawa J."/>
            <person name="Obokata J."/>
            <person name="Shigenobu S."/>
        </authorList>
    </citation>
    <scope>NUCLEOTIDE SEQUENCE [LARGE SCALE GENOMIC DNA]</scope>
</reference>
<evidence type="ECO:0000256" key="1">
    <source>
        <dbReference type="SAM" id="MobiDB-lite"/>
    </source>
</evidence>
<feature type="domain" description="Centrosome and spindle pole-associated protein 1 C-terminal" evidence="2">
    <location>
        <begin position="51"/>
        <end position="101"/>
    </location>
</feature>
<evidence type="ECO:0000313" key="3">
    <source>
        <dbReference type="EMBL" id="GFS22823.1"/>
    </source>
</evidence>
<keyword evidence="4" id="KW-1185">Reference proteome</keyword>
<proteinExistence type="predicted"/>
<dbReference type="AlphaFoldDB" id="A0AAV4JM95"/>
<dbReference type="InterPro" id="IPR058191">
    <property type="entry name" value="CSPP1_C"/>
</dbReference>
<dbReference type="Pfam" id="PF24578">
    <property type="entry name" value="CSPP1_C"/>
    <property type="match status" value="1"/>
</dbReference>
<evidence type="ECO:0000259" key="2">
    <source>
        <dbReference type="Pfam" id="PF24578"/>
    </source>
</evidence>
<dbReference type="Proteomes" id="UP000762676">
    <property type="component" value="Unassembled WGS sequence"/>
</dbReference>
<comment type="caution">
    <text evidence="3">The sequence shown here is derived from an EMBL/GenBank/DDBJ whole genome shotgun (WGS) entry which is preliminary data.</text>
</comment>
<sequence>MDDTRRRLIDERRKIEELLRAQKNAPNYNEVKVLKRPPPPPTPTDSDLANKRIVEDFNQLKFKDDKETRDHVQKLYPEHPRTNKKLEAQQRAILRQQEEALVTLAKGAMSQSYERYRRPAWMDKPPTPFPHRLRQRDRLYASLDADIDRLLSRAERRERAIDNFQSGFDTDRSDDLDRLKLSHWRPLSRETLADDTWIRPASATAL</sequence>